<dbReference type="Gene3D" id="3.80.10.10">
    <property type="entry name" value="Ribonuclease Inhibitor"/>
    <property type="match status" value="1"/>
</dbReference>
<reference evidence="1 2" key="1">
    <citation type="journal article" date="2021" name="Environ. Microbiol.">
        <title>Gene family expansions and transcriptome signatures uncover fungal adaptations to wood decay.</title>
        <authorList>
            <person name="Hage H."/>
            <person name="Miyauchi S."/>
            <person name="Viragh M."/>
            <person name="Drula E."/>
            <person name="Min B."/>
            <person name="Chaduli D."/>
            <person name="Navarro D."/>
            <person name="Favel A."/>
            <person name="Norest M."/>
            <person name="Lesage-Meessen L."/>
            <person name="Balint B."/>
            <person name="Merenyi Z."/>
            <person name="de Eugenio L."/>
            <person name="Morin E."/>
            <person name="Martinez A.T."/>
            <person name="Baldrian P."/>
            <person name="Stursova M."/>
            <person name="Martinez M.J."/>
            <person name="Novotny C."/>
            <person name="Magnuson J.K."/>
            <person name="Spatafora J.W."/>
            <person name="Maurice S."/>
            <person name="Pangilinan J."/>
            <person name="Andreopoulos W."/>
            <person name="LaButti K."/>
            <person name="Hundley H."/>
            <person name="Na H."/>
            <person name="Kuo A."/>
            <person name="Barry K."/>
            <person name="Lipzen A."/>
            <person name="Henrissat B."/>
            <person name="Riley R."/>
            <person name="Ahrendt S."/>
            <person name="Nagy L.G."/>
            <person name="Grigoriev I.V."/>
            <person name="Martin F."/>
            <person name="Rosso M.N."/>
        </authorList>
    </citation>
    <scope>NUCLEOTIDE SEQUENCE [LARGE SCALE GENOMIC DNA]</scope>
    <source>
        <strain evidence="1 2">CIRM-BRFM 1785</strain>
    </source>
</reference>
<dbReference type="EMBL" id="JADCUA010000003">
    <property type="protein sequence ID" value="KAH9841894.1"/>
    <property type="molecule type" value="Genomic_DNA"/>
</dbReference>
<protein>
    <recommendedName>
        <fullName evidence="3">F-box domain-containing protein</fullName>
    </recommendedName>
</protein>
<name>A0ABQ8KTK9_9APHY</name>
<dbReference type="GeneID" id="71998751"/>
<evidence type="ECO:0008006" key="3">
    <source>
        <dbReference type="Google" id="ProtNLM"/>
    </source>
</evidence>
<evidence type="ECO:0000313" key="2">
    <source>
        <dbReference type="Proteomes" id="UP000814176"/>
    </source>
</evidence>
<keyword evidence="2" id="KW-1185">Reference proteome</keyword>
<evidence type="ECO:0000313" key="1">
    <source>
        <dbReference type="EMBL" id="KAH9841894.1"/>
    </source>
</evidence>
<organism evidence="1 2">
    <name type="scientific">Rhodofomes roseus</name>
    <dbReference type="NCBI Taxonomy" id="34475"/>
    <lineage>
        <taxon>Eukaryota</taxon>
        <taxon>Fungi</taxon>
        <taxon>Dikarya</taxon>
        <taxon>Basidiomycota</taxon>
        <taxon>Agaricomycotina</taxon>
        <taxon>Agaricomycetes</taxon>
        <taxon>Polyporales</taxon>
        <taxon>Rhodofomes</taxon>
    </lineage>
</organism>
<proteinExistence type="predicted"/>
<comment type="caution">
    <text evidence="1">The sequence shown here is derived from an EMBL/GenBank/DDBJ whole genome shotgun (WGS) entry which is preliminary data.</text>
</comment>
<accession>A0ABQ8KTK9</accession>
<dbReference type="Proteomes" id="UP000814176">
    <property type="component" value="Unassembled WGS sequence"/>
</dbReference>
<dbReference type="RefSeq" id="XP_047783193.1">
    <property type="nucleotide sequence ID" value="XM_047918019.1"/>
</dbReference>
<dbReference type="InterPro" id="IPR032675">
    <property type="entry name" value="LRR_dom_sf"/>
</dbReference>
<gene>
    <name evidence="1" type="ORF">C8Q71DRAFT_352905</name>
</gene>
<sequence>MATLPPVFWLPTELLSECFAPCTPVVDPLEPFGLAAPFYSWIAVSHVCRHWRAVALASAKLWNRVLLTPQRDWMAELLRRSGETPLEVFAILPPTYMDIENRAKWMASFRVILEEITRIRTLVIHSKLKLDPDVLDLLSKPAALLQDLHLYNLILGAPDANGSISSQVPVSTFQGGIAAPLKSLSLCRCNIQLSSLDVHALTKLSIVGLPWGVASMTLNMRTLVELLRTTPLLESLVVNNALRPLSAVRASDTCPGPLVVLPHLGTFTLSGCSADVMGLLDRLDLPALKRLHLAPKSPTPASTDLLASSIARTMQVFGPLSSIQLYDLNHHDFVLKGSVVHIPESNQALAGAVDEVTFNISSRRILCALLEHPVFNGVRTMRIMSLRRRRVWTTVVQHCRNVSELMVTGKRAMKFLQQMLIISPEGTGASEGTASFPFPQLRSLSLRGLCEPRRTSDDAPHTFVDFWRQRLEERRGADDHNFEVTQRQVAHDMTDLLRQLDTSWVPKCTGDNA</sequence>